<protein>
    <submittedName>
        <fullName evidence="2">Alpha/beta fold hydrolase</fullName>
    </submittedName>
</protein>
<gene>
    <name evidence="2" type="ORF">FCL42_08275</name>
</gene>
<name>A0A4U1BQE7_9GAMM</name>
<dbReference type="Gene3D" id="3.40.50.1820">
    <property type="entry name" value="alpha/beta hydrolase"/>
    <property type="match status" value="1"/>
</dbReference>
<keyword evidence="3" id="KW-1185">Reference proteome</keyword>
<comment type="caution">
    <text evidence="2">The sequence shown here is derived from an EMBL/GenBank/DDBJ whole genome shotgun (WGS) entry which is preliminary data.</text>
</comment>
<dbReference type="SUPFAM" id="SSF53474">
    <property type="entry name" value="alpha/beta-Hydrolases"/>
    <property type="match status" value="1"/>
</dbReference>
<dbReference type="InterPro" id="IPR022742">
    <property type="entry name" value="Hydrolase_4"/>
</dbReference>
<dbReference type="InterPro" id="IPR051044">
    <property type="entry name" value="MAG_DAG_Lipase"/>
</dbReference>
<reference evidence="2 3" key="1">
    <citation type="submission" date="2019-04" db="EMBL/GenBank/DDBJ databases">
        <authorList>
            <person name="Hwang J.C."/>
        </authorList>
    </citation>
    <scope>NUCLEOTIDE SEQUENCE [LARGE SCALE GENOMIC DNA]</scope>
    <source>
        <strain evidence="2 3">IMCC35002</strain>
    </source>
</reference>
<dbReference type="EMBL" id="SWCJ01000004">
    <property type="protein sequence ID" value="TKB56200.1"/>
    <property type="molecule type" value="Genomic_DNA"/>
</dbReference>
<dbReference type="AlphaFoldDB" id="A0A4U1BQE7"/>
<dbReference type="GO" id="GO:0016787">
    <property type="term" value="F:hydrolase activity"/>
    <property type="evidence" value="ECO:0007669"/>
    <property type="project" value="UniProtKB-KW"/>
</dbReference>
<accession>A0A4U1BQE7</accession>
<proteinExistence type="predicted"/>
<evidence type="ECO:0000313" key="3">
    <source>
        <dbReference type="Proteomes" id="UP000305675"/>
    </source>
</evidence>
<dbReference type="Proteomes" id="UP000305675">
    <property type="component" value="Unassembled WGS sequence"/>
</dbReference>
<feature type="domain" description="Serine aminopeptidase S33" evidence="1">
    <location>
        <begin position="37"/>
        <end position="292"/>
    </location>
</feature>
<dbReference type="PANTHER" id="PTHR11614">
    <property type="entry name" value="PHOSPHOLIPASE-RELATED"/>
    <property type="match status" value="1"/>
</dbReference>
<dbReference type="Pfam" id="PF12146">
    <property type="entry name" value="Hydrolase_4"/>
    <property type="match status" value="1"/>
</dbReference>
<evidence type="ECO:0000259" key="1">
    <source>
        <dbReference type="Pfam" id="PF12146"/>
    </source>
</evidence>
<organism evidence="2 3">
    <name type="scientific">Ferrimonas aestuarii</name>
    <dbReference type="NCBI Taxonomy" id="2569539"/>
    <lineage>
        <taxon>Bacteria</taxon>
        <taxon>Pseudomonadati</taxon>
        <taxon>Pseudomonadota</taxon>
        <taxon>Gammaproteobacteria</taxon>
        <taxon>Alteromonadales</taxon>
        <taxon>Ferrimonadaceae</taxon>
        <taxon>Ferrimonas</taxon>
    </lineage>
</organism>
<evidence type="ECO:0000313" key="2">
    <source>
        <dbReference type="EMBL" id="TKB56200.1"/>
    </source>
</evidence>
<keyword evidence="2" id="KW-0378">Hydrolase</keyword>
<dbReference type="InterPro" id="IPR029058">
    <property type="entry name" value="AB_hydrolase_fold"/>
</dbReference>
<sequence>MIQAATATTSFWQQATQGEFTGVGDVTLPYVYFKQDNPKGTLVLCTGRCETYLKYQELLEELFQQGWNLFSWDHRGQGLAKRLVPGSHMGHVEDFNFYVDDMASFIDQIVTPQQVGKLFLVAHSMGGAISTRYLQTRVHRVSAAVLSAPMYGITLPAPQWLLSPVVELLTRTHQWRGRAGYVPTGHDYVEDPFEGNPYSSSPERYEASLALYRNQPELQLGEPSCQWLQQSFKAMDALRHEVDQLQVPTLVLQGELEQVVCNRAMDRVCNLSAAITKEVILGGRHELFIEDDPMRRKALEHTCQWLELHNQ</sequence>
<dbReference type="RefSeq" id="WP_136862929.1">
    <property type="nucleotide sequence ID" value="NZ_SWCJ01000004.1"/>
</dbReference>
<dbReference type="OrthoDB" id="9788260at2"/>